<comment type="caution">
    <text evidence="2">The sequence shown here is derived from an EMBL/GenBank/DDBJ whole genome shotgun (WGS) entry which is preliminary data.</text>
</comment>
<reference evidence="2 3" key="1">
    <citation type="submission" date="2014-03" db="EMBL/GenBank/DDBJ databases">
        <title>Draft genome sequence of the novel thermoacidophilic archaea Acidianus copahuensis ALE1 strain, isolated from Copahue volcanic area in Neuquen Argentina.</title>
        <authorList>
            <person name="Urbieta M.S."/>
            <person name="Rascovan N."/>
            <person name="Castro C."/>
            <person name="Revale S."/>
            <person name="Giaveno M.A."/>
            <person name="Vazquez M.P."/>
            <person name="Donati E.R."/>
        </authorList>
    </citation>
    <scope>NUCLEOTIDE SEQUENCE [LARGE SCALE GENOMIC DNA]</scope>
    <source>
        <strain evidence="2 3">ALE1</strain>
    </source>
</reference>
<keyword evidence="3" id="KW-1185">Reference proteome</keyword>
<dbReference type="STRING" id="1160895.CM19_03810"/>
<dbReference type="Proteomes" id="UP000024332">
    <property type="component" value="Unassembled WGS sequence"/>
</dbReference>
<proteinExistence type="predicted"/>
<name>A0A031LQC1_9CREN</name>
<dbReference type="RefSeq" id="WP_048099069.1">
    <property type="nucleotide sequence ID" value="NZ_JFZT01000021.1"/>
</dbReference>
<keyword evidence="1" id="KW-0812">Transmembrane</keyword>
<keyword evidence="1" id="KW-0472">Membrane</keyword>
<keyword evidence="1" id="KW-1133">Transmembrane helix</keyword>
<evidence type="ECO:0000256" key="1">
    <source>
        <dbReference type="SAM" id="Phobius"/>
    </source>
</evidence>
<protein>
    <submittedName>
        <fullName evidence="2">SepZ protein</fullName>
    </submittedName>
</protein>
<evidence type="ECO:0000313" key="3">
    <source>
        <dbReference type="Proteomes" id="UP000024332"/>
    </source>
</evidence>
<accession>A0A031LQC1</accession>
<gene>
    <name evidence="2" type="ORF">CM19_03810</name>
</gene>
<feature type="transmembrane region" description="Helical" evidence="1">
    <location>
        <begin position="43"/>
        <end position="64"/>
    </location>
</feature>
<evidence type="ECO:0000313" key="2">
    <source>
        <dbReference type="EMBL" id="EZQ10567.1"/>
    </source>
</evidence>
<organism evidence="2 3">
    <name type="scientific">Candidatus Acidianus copahuensis</name>
    <dbReference type="NCBI Taxonomy" id="1160895"/>
    <lineage>
        <taxon>Archaea</taxon>
        <taxon>Thermoproteota</taxon>
        <taxon>Thermoprotei</taxon>
        <taxon>Sulfolobales</taxon>
        <taxon>Sulfolobaceae</taxon>
        <taxon>Acidianus</taxon>
    </lineage>
</organism>
<feature type="transmembrane region" description="Helical" evidence="1">
    <location>
        <begin position="12"/>
        <end position="31"/>
    </location>
</feature>
<dbReference type="EMBL" id="JFZT01000021">
    <property type="protein sequence ID" value="EZQ10567.1"/>
    <property type="molecule type" value="Genomic_DNA"/>
</dbReference>
<dbReference type="AlphaFoldDB" id="A0A031LQC1"/>
<sequence>MAEIKFARRVLGAVVAAIGVATWVADIFLIQTMPYTEYANDSLVAMVPLAGAVLVAGGTLLGLWS</sequence>